<dbReference type="NCBIfam" id="NF038402">
    <property type="entry name" value="TroA_like"/>
    <property type="match status" value="1"/>
</dbReference>
<dbReference type="EMBL" id="CP129970">
    <property type="protein sequence ID" value="WMN07187.1"/>
    <property type="molecule type" value="Genomic_DNA"/>
</dbReference>
<dbReference type="RefSeq" id="WP_308357264.1">
    <property type="nucleotide sequence ID" value="NZ_CP129970.2"/>
</dbReference>
<reference evidence="3" key="1">
    <citation type="submission" date="2023-08" db="EMBL/GenBank/DDBJ databases">
        <title>Comparative genomics and taxonomic characterization of three novel marine species of genus Marivirga.</title>
        <authorList>
            <person name="Muhammad N."/>
            <person name="Kim S.-G."/>
        </authorList>
    </citation>
    <scope>NUCLEOTIDE SEQUENCE [LARGE SCALE GENOMIC DNA]</scope>
    <source>
        <strain evidence="3">ABR2-2</strain>
    </source>
</reference>
<dbReference type="GO" id="GO:0071281">
    <property type="term" value="P:cellular response to iron ion"/>
    <property type="evidence" value="ECO:0007669"/>
    <property type="project" value="TreeGrafter"/>
</dbReference>
<evidence type="ECO:0000259" key="2">
    <source>
        <dbReference type="PROSITE" id="PS50983"/>
    </source>
</evidence>
<dbReference type="InterPro" id="IPR050902">
    <property type="entry name" value="ABC_Transporter_SBP"/>
</dbReference>
<name>A0AA51N6S6_9BACT</name>
<dbReference type="AlphaFoldDB" id="A0AA51N6S6"/>
<keyword evidence="1" id="KW-0732">Signal</keyword>
<evidence type="ECO:0000256" key="1">
    <source>
        <dbReference type="ARBA" id="ARBA00022729"/>
    </source>
</evidence>
<organism evidence="3 4">
    <name type="scientific">Marivirga arenosa</name>
    <dbReference type="NCBI Taxonomy" id="3059076"/>
    <lineage>
        <taxon>Bacteria</taxon>
        <taxon>Pseudomonadati</taxon>
        <taxon>Bacteroidota</taxon>
        <taxon>Cytophagia</taxon>
        <taxon>Cytophagales</taxon>
        <taxon>Marivirgaceae</taxon>
        <taxon>Marivirga</taxon>
    </lineage>
</organism>
<feature type="domain" description="Fe/B12 periplasmic-binding" evidence="2">
    <location>
        <begin position="20"/>
        <end position="263"/>
    </location>
</feature>
<dbReference type="InterPro" id="IPR054828">
    <property type="entry name" value="Vit_B12_bind_prot"/>
</dbReference>
<dbReference type="Pfam" id="PF01497">
    <property type="entry name" value="Peripla_BP_2"/>
    <property type="match status" value="1"/>
</dbReference>
<keyword evidence="3" id="KW-0675">Receptor</keyword>
<dbReference type="Proteomes" id="UP001244443">
    <property type="component" value="Chromosome"/>
</dbReference>
<dbReference type="PANTHER" id="PTHR30535:SF34">
    <property type="entry name" value="MOLYBDATE-BINDING PROTEIN MOLA"/>
    <property type="match status" value="1"/>
</dbReference>
<accession>A0AA51N6S6</accession>
<gene>
    <name evidence="3" type="ORF">QYS48_28090</name>
</gene>
<dbReference type="PANTHER" id="PTHR30535">
    <property type="entry name" value="VITAMIN B12-BINDING PROTEIN"/>
    <property type="match status" value="1"/>
</dbReference>
<evidence type="ECO:0000313" key="3">
    <source>
        <dbReference type="EMBL" id="WMN07187.1"/>
    </source>
</evidence>
<sequence>MAIFQDQIGNSIELNTRPKRIISLVPSITEFLSDINLDKEVVGITKFCVHPKTWLKEKAVVGGTKQQHIDQIKDLKPDLIIANKEENTKDYVDQLADICPIYVSEVNDFDSSIEMMLSIGKITDKEDESNRLVEYIKKEFHSLSIPNQQTKVAYCIWKNPWMWAGSANYISNMLELCGFKNVIDIQRYPEISMDDIINKKPELVFLSSEPYPFKEEHISELKKEYPNTNFKIVDGEMFSWYGSRMLKLPNYAQLLLSEIESETI</sequence>
<evidence type="ECO:0000313" key="4">
    <source>
        <dbReference type="Proteomes" id="UP001244443"/>
    </source>
</evidence>
<dbReference type="PROSITE" id="PS50983">
    <property type="entry name" value="FE_B12_PBP"/>
    <property type="match status" value="1"/>
</dbReference>
<protein>
    <submittedName>
        <fullName evidence="3">Helical backbone metal receptor</fullName>
    </submittedName>
</protein>
<dbReference type="InterPro" id="IPR002491">
    <property type="entry name" value="ABC_transptr_periplasmic_BD"/>
</dbReference>
<proteinExistence type="predicted"/>
<dbReference type="Gene3D" id="3.40.50.1980">
    <property type="entry name" value="Nitrogenase molybdenum iron protein domain"/>
    <property type="match status" value="2"/>
</dbReference>
<keyword evidence="4" id="KW-1185">Reference proteome</keyword>
<dbReference type="SUPFAM" id="SSF53807">
    <property type="entry name" value="Helical backbone' metal receptor"/>
    <property type="match status" value="1"/>
</dbReference>